<comment type="caution">
    <text evidence="2">The sequence shown here is derived from an EMBL/GenBank/DDBJ whole genome shotgun (WGS) entry which is preliminary data.</text>
</comment>
<evidence type="ECO:0000313" key="2">
    <source>
        <dbReference type="EMBL" id="TDR40460.1"/>
    </source>
</evidence>
<accession>A0A4R6YR83</accession>
<evidence type="ECO:0000313" key="3">
    <source>
        <dbReference type="Proteomes" id="UP000295293"/>
    </source>
</evidence>
<dbReference type="InterPro" id="IPR007844">
    <property type="entry name" value="AsmA"/>
</dbReference>
<dbReference type="PANTHER" id="PTHR30441:SF4">
    <property type="entry name" value="PROTEIN ASMA"/>
    <property type="match status" value="1"/>
</dbReference>
<gene>
    <name evidence="2" type="ORF">DFR29_113161</name>
</gene>
<sequence length="214" mass="23788">MRWRRLLKFAALLLLLLAVGLAIAIQYLAQPERVAALLAEQARSRLGLELAFSGTPRYRVWPRLHLQLLDVQLKLPGDTQALLGAQQLDVSLPWSSLRDSRLVIEQLQLVQPRLELAALRRWLDQPGEAAMPDLSLHLLLRGAEILRDGKPVASGLDFDGAIDLHQLRRWWTALAAADSDALVLPPLPGNLRLQRLQLDGVSIEGLRIDSATPP</sequence>
<dbReference type="Proteomes" id="UP000295293">
    <property type="component" value="Unassembled WGS sequence"/>
</dbReference>
<dbReference type="EMBL" id="SNZH01000013">
    <property type="protein sequence ID" value="TDR40460.1"/>
    <property type="molecule type" value="Genomic_DNA"/>
</dbReference>
<dbReference type="AlphaFoldDB" id="A0A4R6YR83"/>
<dbReference type="GO" id="GO:0005886">
    <property type="term" value="C:plasma membrane"/>
    <property type="evidence" value="ECO:0007669"/>
    <property type="project" value="TreeGrafter"/>
</dbReference>
<dbReference type="PANTHER" id="PTHR30441">
    <property type="entry name" value="DUF748 DOMAIN-CONTAINING PROTEIN"/>
    <property type="match status" value="1"/>
</dbReference>
<feature type="domain" description="AsmA" evidence="1">
    <location>
        <begin position="10"/>
        <end position="119"/>
    </location>
</feature>
<dbReference type="InterPro" id="IPR052894">
    <property type="entry name" value="AsmA-related"/>
</dbReference>
<evidence type="ECO:0000259" key="1">
    <source>
        <dbReference type="Pfam" id="PF05170"/>
    </source>
</evidence>
<protein>
    <submittedName>
        <fullName evidence="2">AsmA-like protein</fullName>
    </submittedName>
</protein>
<organism evidence="2 3">
    <name type="scientific">Tahibacter aquaticus</name>
    <dbReference type="NCBI Taxonomy" id="520092"/>
    <lineage>
        <taxon>Bacteria</taxon>
        <taxon>Pseudomonadati</taxon>
        <taxon>Pseudomonadota</taxon>
        <taxon>Gammaproteobacteria</taxon>
        <taxon>Lysobacterales</taxon>
        <taxon>Rhodanobacteraceae</taxon>
        <taxon>Tahibacter</taxon>
    </lineage>
</organism>
<keyword evidence="3" id="KW-1185">Reference proteome</keyword>
<reference evidence="2 3" key="1">
    <citation type="submission" date="2019-03" db="EMBL/GenBank/DDBJ databases">
        <title>Genomic Encyclopedia of Type Strains, Phase IV (KMG-IV): sequencing the most valuable type-strain genomes for metagenomic binning, comparative biology and taxonomic classification.</title>
        <authorList>
            <person name="Goeker M."/>
        </authorList>
    </citation>
    <scope>NUCLEOTIDE SEQUENCE [LARGE SCALE GENOMIC DNA]</scope>
    <source>
        <strain evidence="2 3">DSM 21667</strain>
    </source>
</reference>
<dbReference type="Pfam" id="PF05170">
    <property type="entry name" value="AsmA"/>
    <property type="match status" value="1"/>
</dbReference>
<name>A0A4R6YR83_9GAMM</name>
<dbReference type="RefSeq" id="WP_279571529.1">
    <property type="nucleotide sequence ID" value="NZ_SNZH01000013.1"/>
</dbReference>
<proteinExistence type="predicted"/>
<dbReference type="GO" id="GO:0090313">
    <property type="term" value="P:regulation of protein targeting to membrane"/>
    <property type="evidence" value="ECO:0007669"/>
    <property type="project" value="TreeGrafter"/>
</dbReference>